<sequence>MTNVVGQTRGGKPWVPTFISNVNQDVCIGCGRCYKVCSRNVFDLVERECDDDEDDQVMMVMNIADGDDCIGCGACSRVCTKRCHEF</sequence>
<dbReference type="Pfam" id="PF12838">
    <property type="entry name" value="Fer4_7"/>
    <property type="match status" value="1"/>
</dbReference>
<dbReference type="PROSITE" id="PS51379">
    <property type="entry name" value="4FE4S_FER_2"/>
    <property type="match status" value="2"/>
</dbReference>
<name>A0ABT1N398_9GAMM</name>
<dbReference type="Gene3D" id="3.30.70.20">
    <property type="match status" value="1"/>
</dbReference>
<evidence type="ECO:0000313" key="2">
    <source>
        <dbReference type="EMBL" id="MCQ1058572.1"/>
    </source>
</evidence>
<protein>
    <submittedName>
        <fullName evidence="2">Ferredoxin III, nif-specific</fullName>
    </submittedName>
</protein>
<keyword evidence="3" id="KW-1185">Reference proteome</keyword>
<organism evidence="2 3">
    <name type="scientific">Photobacterium pectinilyticum</name>
    <dbReference type="NCBI Taxonomy" id="2906793"/>
    <lineage>
        <taxon>Bacteria</taxon>
        <taxon>Pseudomonadati</taxon>
        <taxon>Pseudomonadota</taxon>
        <taxon>Gammaproteobacteria</taxon>
        <taxon>Vibrionales</taxon>
        <taxon>Vibrionaceae</taxon>
        <taxon>Photobacterium</taxon>
    </lineage>
</organism>
<dbReference type="InterPro" id="IPR017896">
    <property type="entry name" value="4Fe4S_Fe-S-bd"/>
</dbReference>
<comment type="caution">
    <text evidence="2">The sequence shown here is derived from an EMBL/GenBank/DDBJ whole genome shotgun (WGS) entry which is preliminary data.</text>
</comment>
<evidence type="ECO:0000313" key="3">
    <source>
        <dbReference type="Proteomes" id="UP001524460"/>
    </source>
</evidence>
<proteinExistence type="predicted"/>
<gene>
    <name evidence="2" type="primary">fdxB</name>
    <name evidence="2" type="ORF">NHN17_10915</name>
</gene>
<evidence type="ECO:0000259" key="1">
    <source>
        <dbReference type="PROSITE" id="PS51379"/>
    </source>
</evidence>
<feature type="domain" description="4Fe-4S ferredoxin-type" evidence="1">
    <location>
        <begin position="59"/>
        <end position="86"/>
    </location>
</feature>
<dbReference type="NCBIfam" id="TIGR02936">
    <property type="entry name" value="fdxN_nitrog"/>
    <property type="match status" value="1"/>
</dbReference>
<dbReference type="InterPro" id="IPR014283">
    <property type="entry name" value="FdIII_4_nif"/>
</dbReference>
<feature type="domain" description="4Fe-4S ferredoxin-type" evidence="1">
    <location>
        <begin position="18"/>
        <end position="47"/>
    </location>
</feature>
<dbReference type="SUPFAM" id="SSF54862">
    <property type="entry name" value="4Fe-4S ferredoxins"/>
    <property type="match status" value="1"/>
</dbReference>
<dbReference type="RefSeq" id="WP_255042516.1">
    <property type="nucleotide sequence ID" value="NZ_JANEYT010000021.1"/>
</dbReference>
<dbReference type="Proteomes" id="UP001524460">
    <property type="component" value="Unassembled WGS sequence"/>
</dbReference>
<reference evidence="2 3" key="1">
    <citation type="submission" date="2022-07" db="EMBL/GenBank/DDBJ databases">
        <title>Photobacterium pectinilyticum sp. nov., a marine bacterium isolated from surface seawater of Qingdao offshore.</title>
        <authorList>
            <person name="Wang X."/>
        </authorList>
    </citation>
    <scope>NUCLEOTIDE SEQUENCE [LARGE SCALE GENOMIC DNA]</scope>
    <source>
        <strain evidence="2 3">ZSDE20</strain>
    </source>
</reference>
<accession>A0ABT1N398</accession>
<dbReference type="EMBL" id="JANEYT010000021">
    <property type="protein sequence ID" value="MCQ1058572.1"/>
    <property type="molecule type" value="Genomic_DNA"/>
</dbReference>